<feature type="compositionally biased region" description="Basic and acidic residues" evidence="9">
    <location>
        <begin position="446"/>
        <end position="489"/>
    </location>
</feature>
<proteinExistence type="inferred from homology"/>
<evidence type="ECO:0000256" key="10">
    <source>
        <dbReference type="SAM" id="Phobius"/>
    </source>
</evidence>
<feature type="compositionally biased region" description="Basic and acidic residues" evidence="9">
    <location>
        <begin position="496"/>
        <end position="510"/>
    </location>
</feature>
<evidence type="ECO:0000256" key="1">
    <source>
        <dbReference type="ARBA" id="ARBA00004162"/>
    </source>
</evidence>
<dbReference type="GO" id="GO:0005886">
    <property type="term" value="C:plasma membrane"/>
    <property type="evidence" value="ECO:0007669"/>
    <property type="project" value="UniProtKB-SubCell"/>
</dbReference>
<reference evidence="11" key="1">
    <citation type="journal article" date="2019" name="BMC Genomics">
        <title>A new reference genome for Sorghum bicolor reveals high levels of sequence similarity between sweet and grain genotypes: implications for the genetics of sugar metabolism.</title>
        <authorList>
            <person name="Cooper E.A."/>
            <person name="Brenton Z.W."/>
            <person name="Flinn B.S."/>
            <person name="Jenkins J."/>
            <person name="Shu S."/>
            <person name="Flowers D."/>
            <person name="Luo F."/>
            <person name="Wang Y."/>
            <person name="Xia P."/>
            <person name="Barry K."/>
            <person name="Daum C."/>
            <person name="Lipzen A."/>
            <person name="Yoshinaga Y."/>
            <person name="Schmutz J."/>
            <person name="Saski C."/>
            <person name="Vermerris W."/>
            <person name="Kresovich S."/>
        </authorList>
    </citation>
    <scope>NUCLEOTIDE SEQUENCE</scope>
</reference>
<feature type="region of interest" description="Disordered" evidence="9">
    <location>
        <begin position="385"/>
        <end position="574"/>
    </location>
</feature>
<evidence type="ECO:0000256" key="4">
    <source>
        <dbReference type="ARBA" id="ARBA00022989"/>
    </source>
</evidence>
<name>A0A921RQC9_SORBI</name>
<evidence type="ECO:0000256" key="5">
    <source>
        <dbReference type="ARBA" id="ARBA00023054"/>
    </source>
</evidence>
<comment type="caution">
    <text evidence="11">The sequence shown here is derived from an EMBL/GenBank/DDBJ whole genome shotgun (WGS) entry which is preliminary data.</text>
</comment>
<evidence type="ECO:0000256" key="6">
    <source>
        <dbReference type="ARBA" id="ARBA00023136"/>
    </source>
</evidence>
<keyword evidence="4 10" id="KW-1133">Transmembrane helix</keyword>
<evidence type="ECO:0000256" key="3">
    <source>
        <dbReference type="ARBA" id="ARBA00022692"/>
    </source>
</evidence>
<evidence type="ECO:0000256" key="2">
    <source>
        <dbReference type="ARBA" id="ARBA00022475"/>
    </source>
</evidence>
<organism evidence="11 12">
    <name type="scientific">Sorghum bicolor</name>
    <name type="common">Sorghum</name>
    <name type="synonym">Sorghum vulgare</name>
    <dbReference type="NCBI Taxonomy" id="4558"/>
    <lineage>
        <taxon>Eukaryota</taxon>
        <taxon>Viridiplantae</taxon>
        <taxon>Streptophyta</taxon>
        <taxon>Embryophyta</taxon>
        <taxon>Tracheophyta</taxon>
        <taxon>Spermatophyta</taxon>
        <taxon>Magnoliopsida</taxon>
        <taxon>Liliopsida</taxon>
        <taxon>Poales</taxon>
        <taxon>Poaceae</taxon>
        <taxon>PACMAD clade</taxon>
        <taxon>Panicoideae</taxon>
        <taxon>Andropogonodae</taxon>
        <taxon>Andropogoneae</taxon>
        <taxon>Sorghinae</taxon>
        <taxon>Sorghum</taxon>
    </lineage>
</organism>
<evidence type="ECO:0000256" key="7">
    <source>
        <dbReference type="ARBA" id="ARBA00038080"/>
    </source>
</evidence>
<feature type="coiled-coil region" evidence="8">
    <location>
        <begin position="246"/>
        <end position="294"/>
    </location>
</feature>
<gene>
    <name evidence="11" type="ORF">BDA96_02G186700</name>
</gene>
<evidence type="ECO:0008006" key="13">
    <source>
        <dbReference type="Google" id="ProtNLM"/>
    </source>
</evidence>
<evidence type="ECO:0000313" key="12">
    <source>
        <dbReference type="Proteomes" id="UP000807115"/>
    </source>
</evidence>
<evidence type="ECO:0000256" key="8">
    <source>
        <dbReference type="SAM" id="Coils"/>
    </source>
</evidence>
<evidence type="ECO:0000256" key="9">
    <source>
        <dbReference type="SAM" id="MobiDB-lite"/>
    </source>
</evidence>
<dbReference type="PANTHER" id="PTHR32219">
    <property type="entry name" value="RNA-BINDING PROTEIN YLMH-RELATED"/>
    <property type="match status" value="1"/>
</dbReference>
<keyword evidence="3 10" id="KW-0812">Transmembrane</keyword>
<accession>A0A921RQC9</accession>
<dbReference type="EMBL" id="CM027681">
    <property type="protein sequence ID" value="KAG0543390.1"/>
    <property type="molecule type" value="Genomic_DNA"/>
</dbReference>
<dbReference type="OMA" id="HESIELK"/>
<feature type="transmembrane region" description="Helical" evidence="10">
    <location>
        <begin position="583"/>
        <end position="607"/>
    </location>
</feature>
<keyword evidence="6 10" id="KW-0472">Membrane</keyword>
<protein>
    <recommendedName>
        <fullName evidence="13">Proton pump-interactor 1</fullName>
    </recommendedName>
</protein>
<evidence type="ECO:0000313" key="11">
    <source>
        <dbReference type="EMBL" id="KAG0543390.1"/>
    </source>
</evidence>
<feature type="compositionally biased region" description="Basic and acidic residues" evidence="9">
    <location>
        <begin position="549"/>
        <end position="558"/>
    </location>
</feature>
<comment type="similarity">
    <text evidence="7">Belongs to the plant Proton pump-interactor protein family.</text>
</comment>
<dbReference type="OrthoDB" id="2195113at2759"/>
<sequence length="617" mass="69008">MGMEVVGAEAAPAEVKVSDGEVNLFQEKESKATAKEREEAVVFGSETTTNIADLAPPKDAKDEWPEPKQTYAFYFIKIRSFEDPKLRAKLEQADKEFQKKIQARSKLIEAVRAKKAERSSIIAELKPLSAENKQYNEVVNEKIKEMEPLRNSLGKFRDENNAMRAQSAGLCSSIEELDLTIKMLNDRMVHESIPLSEEKRLVKEIKDLEKTRSKVISNAANRAKLQGTVVEKEAIQDQVKIIGEGIDGIKKERQAVRSKIKVLEDELKLVDAEIASLQEDLDAATARKDKAYESLSELRAVRDAKNASATQNRAVLGKARDCSSRNMLAELQELHKTEVDKFMTQWCESKAFREDYEKRILASLNSRQLSRDGRMRNPDEKPIFIESQAPAPEPEPIPVKLPAKQTKEVPAPQEDDAPKIEARSKGPVKSHKAKAALDADDDYEAEPPKEKAKPTEADVAKLKEIKRQEEIEKNKLALERKKRQAEKQAAKAAARAQKEAEKKLKKEEKKAKKKSGAADTDEPSESDAKSDEAIEAPAEQEVILASTTVKKEQKESARHRNVVSRSKAPPPKAILKRKKAQSYWSWAGPAAIVAAVLVALLAVLGYYQYYLPANVSN</sequence>
<keyword evidence="5 8" id="KW-0175">Coiled coil</keyword>
<dbReference type="Proteomes" id="UP000807115">
    <property type="component" value="Chromosome 2"/>
</dbReference>
<dbReference type="PANTHER" id="PTHR32219:SF2">
    <property type="entry name" value="PROTON PUMP-INTERACTOR 1"/>
    <property type="match status" value="1"/>
</dbReference>
<reference evidence="11" key="2">
    <citation type="submission" date="2020-10" db="EMBL/GenBank/DDBJ databases">
        <authorList>
            <person name="Cooper E.A."/>
            <person name="Brenton Z.W."/>
            <person name="Flinn B.S."/>
            <person name="Jenkins J."/>
            <person name="Shu S."/>
            <person name="Flowers D."/>
            <person name="Luo F."/>
            <person name="Wang Y."/>
            <person name="Xia P."/>
            <person name="Barry K."/>
            <person name="Daum C."/>
            <person name="Lipzen A."/>
            <person name="Yoshinaga Y."/>
            <person name="Schmutz J."/>
            <person name="Saski C."/>
            <person name="Vermerris W."/>
            <person name="Kresovich S."/>
        </authorList>
    </citation>
    <scope>NUCLEOTIDE SEQUENCE</scope>
</reference>
<dbReference type="KEGG" id="sbi:8055551"/>
<dbReference type="InterPro" id="IPR055282">
    <property type="entry name" value="PPI1-4"/>
</dbReference>
<keyword evidence="2" id="KW-1003">Cell membrane</keyword>
<dbReference type="AlphaFoldDB" id="A0A921RQC9"/>
<dbReference type="Gramene" id="EER96610">
    <property type="protein sequence ID" value="EER96610"/>
    <property type="gene ID" value="SORBI_3002G177000"/>
</dbReference>
<comment type="subcellular location">
    <subcellularLocation>
        <location evidence="1">Cell membrane</location>
        <topology evidence="1">Single-pass membrane protein</topology>
    </subcellularLocation>
</comment>